<name>A0A8X6X232_9ARAC</name>
<dbReference type="OrthoDB" id="6419251at2759"/>
<gene>
    <name evidence="6" type="primary">dcd2B</name>
    <name evidence="6" type="ORF">TNIN_433281</name>
</gene>
<dbReference type="GO" id="GO:0016020">
    <property type="term" value="C:membrane"/>
    <property type="evidence" value="ECO:0007669"/>
    <property type="project" value="GOC"/>
</dbReference>
<feature type="binding site" evidence="3">
    <location>
        <position position="151"/>
    </location>
    <ligand>
        <name>Zn(2+)</name>
        <dbReference type="ChEBI" id="CHEBI:29105"/>
    </ligand>
</feature>
<dbReference type="GO" id="GO:0046512">
    <property type="term" value="P:sphingosine biosynthetic process"/>
    <property type="evidence" value="ECO:0007669"/>
    <property type="project" value="TreeGrafter"/>
</dbReference>
<dbReference type="Pfam" id="PF04734">
    <property type="entry name" value="Ceramidase_alk"/>
    <property type="match status" value="1"/>
</dbReference>
<dbReference type="GO" id="GO:0046514">
    <property type="term" value="P:ceramide catabolic process"/>
    <property type="evidence" value="ECO:0007669"/>
    <property type="project" value="InterPro"/>
</dbReference>
<comment type="similarity">
    <text evidence="4">Belongs to the neutral ceramidase family.</text>
</comment>
<dbReference type="AlphaFoldDB" id="A0A8X6X232"/>
<dbReference type="InterPro" id="IPR006823">
    <property type="entry name" value="Ceramidase_alk"/>
</dbReference>
<feature type="active site" description="Nucleophile" evidence="2">
    <location>
        <position position="202"/>
    </location>
</feature>
<proteinExistence type="inferred from homology"/>
<comment type="catalytic activity">
    <reaction evidence="4">
        <text>an N-acylsphing-4-enine + H2O = sphing-4-enine + a fatty acid</text>
        <dbReference type="Rhea" id="RHEA:20856"/>
        <dbReference type="ChEBI" id="CHEBI:15377"/>
        <dbReference type="ChEBI" id="CHEBI:28868"/>
        <dbReference type="ChEBI" id="CHEBI:52639"/>
        <dbReference type="ChEBI" id="CHEBI:57756"/>
        <dbReference type="EC" id="3.5.1.23"/>
    </reaction>
</comment>
<feature type="binding site" evidence="3">
    <location>
        <position position="42"/>
    </location>
    <ligand>
        <name>Zn(2+)</name>
        <dbReference type="ChEBI" id="CHEBI:29105"/>
    </ligand>
</feature>
<protein>
    <recommendedName>
        <fullName evidence="1 4">Neutral ceramidase</fullName>
        <ecNumber evidence="4">3.5.1.23</ecNumber>
    </recommendedName>
</protein>
<keyword evidence="4" id="KW-0378">Hydrolase</keyword>
<dbReference type="GO" id="GO:0005576">
    <property type="term" value="C:extracellular region"/>
    <property type="evidence" value="ECO:0007669"/>
    <property type="project" value="TreeGrafter"/>
</dbReference>
<dbReference type="Proteomes" id="UP000886998">
    <property type="component" value="Unassembled WGS sequence"/>
</dbReference>
<keyword evidence="7" id="KW-1185">Reference proteome</keyword>
<comment type="caution">
    <text evidence="6">The sequence shown here is derived from an EMBL/GenBank/DDBJ whole genome shotgun (WGS) entry which is preliminary data.</text>
</comment>
<evidence type="ECO:0000313" key="6">
    <source>
        <dbReference type="EMBL" id="GFY45553.1"/>
    </source>
</evidence>
<feature type="domain" description="Neutral/alkaline non-lysosomal ceramidase N-terminal" evidence="5">
    <location>
        <begin position="10"/>
        <end position="229"/>
    </location>
</feature>
<dbReference type="InterPro" id="IPR031329">
    <property type="entry name" value="NEUT/ALK_ceramidase_N"/>
</dbReference>
<dbReference type="PANTHER" id="PTHR12670:SF1">
    <property type="entry name" value="NEUTRAL CERAMIDASE"/>
    <property type="match status" value="1"/>
</dbReference>
<dbReference type="GO" id="GO:0046872">
    <property type="term" value="F:metal ion binding"/>
    <property type="evidence" value="ECO:0007669"/>
    <property type="project" value="UniProtKB-KW"/>
</dbReference>
<reference evidence="6" key="1">
    <citation type="submission" date="2020-08" db="EMBL/GenBank/DDBJ databases">
        <title>Multicomponent nature underlies the extraordinary mechanical properties of spider dragline silk.</title>
        <authorList>
            <person name="Kono N."/>
            <person name="Nakamura H."/>
            <person name="Mori M."/>
            <person name="Yoshida Y."/>
            <person name="Ohtoshi R."/>
            <person name="Malay A.D."/>
            <person name="Moran D.A.P."/>
            <person name="Tomita M."/>
            <person name="Numata K."/>
            <person name="Arakawa K."/>
        </authorList>
    </citation>
    <scope>NUCLEOTIDE SEQUENCE</scope>
</reference>
<accession>A0A8X6X232</accession>
<organism evidence="6 7">
    <name type="scientific">Trichonephila inaurata madagascariensis</name>
    <dbReference type="NCBI Taxonomy" id="2747483"/>
    <lineage>
        <taxon>Eukaryota</taxon>
        <taxon>Metazoa</taxon>
        <taxon>Ecdysozoa</taxon>
        <taxon>Arthropoda</taxon>
        <taxon>Chelicerata</taxon>
        <taxon>Arachnida</taxon>
        <taxon>Araneae</taxon>
        <taxon>Araneomorphae</taxon>
        <taxon>Entelegynae</taxon>
        <taxon>Araneoidea</taxon>
        <taxon>Nephilidae</taxon>
        <taxon>Trichonephila</taxon>
        <taxon>Trichonephila inaurata</taxon>
    </lineage>
</organism>
<evidence type="ECO:0000256" key="2">
    <source>
        <dbReference type="PIRSR" id="PIRSR606823-1"/>
    </source>
</evidence>
<sequence length="360" mass="40167">MCLAEHFKCKVSTKTSSKAVKALKGIYGNLYSEKNVCISSTHTHAGPGGFLQYALYIVTSQGFIRQTFDSIIEGIVKSVKMAHQNMQPGYIFWNEGDLYNASINRSPTSYLNNPPEERENYKTDVDTNMLLLKFTDLNRKPIGMINWFAVHCTSMNNTNKLISSDNKGYASVLFEQKMNGKVPIGKGPFVAAFAQANEGDVSPNTKGARCIDTGLPCDVNTSTCNGQSRVGISIVINAGPLLTFINRNSYSSEAKWSYRRSSVGVVYFTTSKWACQPLHQVAEYVKRLGIVLSMNVRQGIDFKNSGREICPSVIKLKRNDHRPWITKDYPPLRRTVVKHVVNLPDNATLPVKRLDFICTS</sequence>
<keyword evidence="3" id="KW-0862">Zinc</keyword>
<keyword evidence="4" id="KW-0746">Sphingolipid metabolism</keyword>
<evidence type="ECO:0000256" key="1">
    <source>
        <dbReference type="ARBA" id="ARBA00019235"/>
    </source>
</evidence>
<dbReference type="GO" id="GO:0017040">
    <property type="term" value="F:N-acylsphingosine amidohydrolase activity"/>
    <property type="evidence" value="ECO:0007669"/>
    <property type="project" value="UniProtKB-UniRule"/>
</dbReference>
<dbReference type="EC" id="3.5.1.23" evidence="4"/>
<evidence type="ECO:0000313" key="7">
    <source>
        <dbReference type="Proteomes" id="UP000886998"/>
    </source>
</evidence>
<comment type="cofactor">
    <cofactor evidence="3">
        <name>Zn(2+)</name>
        <dbReference type="ChEBI" id="CHEBI:29105"/>
    </cofactor>
    <text evidence="3">Binds 1 zinc ion per subunit.</text>
</comment>
<dbReference type="PANTHER" id="PTHR12670">
    <property type="entry name" value="CERAMIDASE"/>
    <property type="match status" value="1"/>
</dbReference>
<dbReference type="GO" id="GO:0042759">
    <property type="term" value="P:long-chain fatty acid biosynthetic process"/>
    <property type="evidence" value="ECO:0007669"/>
    <property type="project" value="TreeGrafter"/>
</dbReference>
<keyword evidence="4" id="KW-0443">Lipid metabolism</keyword>
<keyword evidence="3" id="KW-0479">Metal-binding</keyword>
<evidence type="ECO:0000259" key="5">
    <source>
        <dbReference type="Pfam" id="PF04734"/>
    </source>
</evidence>
<evidence type="ECO:0000256" key="4">
    <source>
        <dbReference type="RuleBase" id="RU366019"/>
    </source>
</evidence>
<dbReference type="EMBL" id="BMAV01004915">
    <property type="protein sequence ID" value="GFY45553.1"/>
    <property type="molecule type" value="Genomic_DNA"/>
</dbReference>
<evidence type="ECO:0000256" key="3">
    <source>
        <dbReference type="PIRSR" id="PIRSR606823-2"/>
    </source>
</evidence>